<keyword evidence="4" id="KW-1185">Reference proteome</keyword>
<sequence length="335" mass="39359">MSLVKLFSTSSSRFVSCFNKSLVSFSQKVDVLSKTAVENSSHSSCLEQTNEDLSTFTTYFPKTFNLASYINNSETLQNLLHLDVNLSKIEKKPQLVEKILKLSCGNIENFILFIKDYVNVDEIGTFITKNPLILYESLEDLNVRINYLQSKKFSSNDIQRIVSKNPYWLMFSTPRIDRRLGYFQKKFNLAGQEVRHLSTRQPRLITYNLHHVMTNTFVIKEEMGFTDSELKKLLLKKPKLWMMNQRALLERFNYIHNVMKIPHLVIRQNPEVLLCRNYIVKQRHMFLQKLGRDQFEPKKENFIPIMALAEGTDTEFCKKYAKCNIDDFNMFLKTI</sequence>
<dbReference type="SMART" id="SM00733">
    <property type="entry name" value="Mterf"/>
    <property type="match status" value="5"/>
</dbReference>
<evidence type="ECO:0000256" key="2">
    <source>
        <dbReference type="ARBA" id="ARBA00022946"/>
    </source>
</evidence>
<keyword evidence="2" id="KW-0809">Transit peptide</keyword>
<gene>
    <name evidence="3" type="ORF">CHILSU_LOCUS8110</name>
</gene>
<evidence type="ECO:0000313" key="3">
    <source>
        <dbReference type="EMBL" id="CAH0404763.1"/>
    </source>
</evidence>
<dbReference type="Pfam" id="PF02536">
    <property type="entry name" value="mTERF"/>
    <property type="match status" value="1"/>
</dbReference>
<name>A0ABN8BAL0_CHISP</name>
<evidence type="ECO:0000313" key="4">
    <source>
        <dbReference type="Proteomes" id="UP001153292"/>
    </source>
</evidence>
<proteinExistence type="inferred from homology"/>
<comment type="similarity">
    <text evidence="1">Belongs to the mTERF family.</text>
</comment>
<dbReference type="InterPro" id="IPR003690">
    <property type="entry name" value="MTERF"/>
</dbReference>
<dbReference type="EMBL" id="OU963896">
    <property type="protein sequence ID" value="CAH0404763.1"/>
    <property type="molecule type" value="Genomic_DNA"/>
</dbReference>
<evidence type="ECO:0000256" key="1">
    <source>
        <dbReference type="ARBA" id="ARBA00007692"/>
    </source>
</evidence>
<dbReference type="InterPro" id="IPR038538">
    <property type="entry name" value="MTERF_sf"/>
</dbReference>
<evidence type="ECO:0008006" key="5">
    <source>
        <dbReference type="Google" id="ProtNLM"/>
    </source>
</evidence>
<dbReference type="PANTHER" id="PTHR13068:SF112">
    <property type="entry name" value="TRANSCRIPTION TERMINATION FACTOR 3, MITOCHONDRIAL"/>
    <property type="match status" value="1"/>
</dbReference>
<dbReference type="PANTHER" id="PTHR13068">
    <property type="entry name" value="CGI-12 PROTEIN-RELATED"/>
    <property type="match status" value="1"/>
</dbReference>
<dbReference type="Proteomes" id="UP001153292">
    <property type="component" value="Chromosome 3"/>
</dbReference>
<reference evidence="3" key="1">
    <citation type="submission" date="2021-12" db="EMBL/GenBank/DDBJ databases">
        <authorList>
            <person name="King R."/>
        </authorList>
    </citation>
    <scope>NUCLEOTIDE SEQUENCE</scope>
</reference>
<dbReference type="Gene3D" id="1.25.70.10">
    <property type="entry name" value="Transcription termination factor 3, mitochondrial"/>
    <property type="match status" value="1"/>
</dbReference>
<protein>
    <recommendedName>
        <fullName evidence="5">Transcription termination factor 3, mitochondrial</fullName>
    </recommendedName>
</protein>
<accession>A0ABN8BAL0</accession>
<organism evidence="3 4">
    <name type="scientific">Chilo suppressalis</name>
    <name type="common">Asiatic rice borer moth</name>
    <dbReference type="NCBI Taxonomy" id="168631"/>
    <lineage>
        <taxon>Eukaryota</taxon>
        <taxon>Metazoa</taxon>
        <taxon>Ecdysozoa</taxon>
        <taxon>Arthropoda</taxon>
        <taxon>Hexapoda</taxon>
        <taxon>Insecta</taxon>
        <taxon>Pterygota</taxon>
        <taxon>Neoptera</taxon>
        <taxon>Endopterygota</taxon>
        <taxon>Lepidoptera</taxon>
        <taxon>Glossata</taxon>
        <taxon>Ditrysia</taxon>
        <taxon>Pyraloidea</taxon>
        <taxon>Crambidae</taxon>
        <taxon>Crambinae</taxon>
        <taxon>Chilo</taxon>
    </lineage>
</organism>